<dbReference type="PIRSF" id="PIRSF019169">
    <property type="entry name" value="PilM"/>
    <property type="match status" value="1"/>
</dbReference>
<sequence length="349" mass="36388">MAARTAIGLDIGTSSIRAAQLTVSKGAVTLDRFGQVAIPPGVVRDGEVIDSDAVAEALKHLWSSAKFSQKDVVLGISNQKVFVRQVDIPWMPAGELKNSLKFQVADLLPMPVEEAVLDFVVLNEVMNEGARHLRGLLVAASQDMVLGSIRACQKAGLKVTTADLTPFAVLRAAGTTDPMGLSGPEAVVDVGARVTNIVVHEGGVPQFVRILLLGGDDVTGAIVERLGISAVEAERLKRSPGALSSPAAADARRVVDAALAEFVDEVRGSVDYFLATSGSRPLTRLVLSGGGSLADGLAQRLATAVRTQVEYGRPFSRLTIGKTGLAAQQVQLVEPLAAVPVGLAMGAMS</sequence>
<dbReference type="Gene3D" id="3.30.420.40">
    <property type="match status" value="2"/>
</dbReference>
<dbReference type="SMART" id="SM00842">
    <property type="entry name" value="FtsA"/>
    <property type="match status" value="1"/>
</dbReference>
<dbReference type="CDD" id="cd24049">
    <property type="entry name" value="ASKHA_NBD_PilM"/>
    <property type="match status" value="1"/>
</dbReference>
<dbReference type="InterPro" id="IPR043129">
    <property type="entry name" value="ATPase_NBD"/>
</dbReference>
<reference evidence="3" key="1">
    <citation type="submission" date="2020-05" db="EMBL/GenBank/DDBJ databases">
        <authorList>
            <person name="Chiriac C."/>
            <person name="Salcher M."/>
            <person name="Ghai R."/>
            <person name="Kavagutti S V."/>
        </authorList>
    </citation>
    <scope>NUCLEOTIDE SEQUENCE</scope>
</reference>
<name>A0A6J7R8I0_9ZZZZ</name>
<feature type="domain" description="SHS2" evidence="1">
    <location>
        <begin position="6"/>
        <end position="173"/>
    </location>
</feature>
<dbReference type="AlphaFoldDB" id="A0A6J7R8I0"/>
<dbReference type="PANTHER" id="PTHR32432:SF3">
    <property type="entry name" value="ETHANOLAMINE UTILIZATION PROTEIN EUTJ"/>
    <property type="match status" value="1"/>
</dbReference>
<dbReference type="NCBIfam" id="TIGR01175">
    <property type="entry name" value="pilM"/>
    <property type="match status" value="1"/>
</dbReference>
<dbReference type="InterPro" id="IPR003494">
    <property type="entry name" value="SHS2_FtsA"/>
</dbReference>
<evidence type="ECO:0000313" key="3">
    <source>
        <dbReference type="EMBL" id="CAB5024981.1"/>
    </source>
</evidence>
<accession>A0A6J7R8I0</accession>
<dbReference type="SUPFAM" id="SSF53067">
    <property type="entry name" value="Actin-like ATPase domain"/>
    <property type="match status" value="2"/>
</dbReference>
<dbReference type="InterPro" id="IPR050696">
    <property type="entry name" value="FtsA/MreB"/>
</dbReference>
<gene>
    <name evidence="2" type="ORF">UFOPK3752_01464</name>
    <name evidence="3" type="ORF">UFOPK4150_00475</name>
</gene>
<dbReference type="Pfam" id="PF11104">
    <property type="entry name" value="PilM_2"/>
    <property type="match status" value="1"/>
</dbReference>
<protein>
    <submittedName>
        <fullName evidence="3">Unannotated protein</fullName>
    </submittedName>
</protein>
<dbReference type="GO" id="GO:0051301">
    <property type="term" value="P:cell division"/>
    <property type="evidence" value="ECO:0007669"/>
    <property type="project" value="InterPro"/>
</dbReference>
<dbReference type="InterPro" id="IPR005883">
    <property type="entry name" value="PilM"/>
</dbReference>
<organism evidence="3">
    <name type="scientific">freshwater metagenome</name>
    <dbReference type="NCBI Taxonomy" id="449393"/>
    <lineage>
        <taxon>unclassified sequences</taxon>
        <taxon>metagenomes</taxon>
        <taxon>ecological metagenomes</taxon>
    </lineage>
</organism>
<proteinExistence type="predicted"/>
<evidence type="ECO:0000259" key="1">
    <source>
        <dbReference type="SMART" id="SM00842"/>
    </source>
</evidence>
<dbReference type="EMBL" id="CAFBND010000061">
    <property type="protein sequence ID" value="CAB4947753.1"/>
    <property type="molecule type" value="Genomic_DNA"/>
</dbReference>
<dbReference type="PANTHER" id="PTHR32432">
    <property type="entry name" value="CELL DIVISION PROTEIN FTSA-RELATED"/>
    <property type="match status" value="1"/>
</dbReference>
<evidence type="ECO:0000313" key="2">
    <source>
        <dbReference type="EMBL" id="CAB4947753.1"/>
    </source>
</evidence>
<dbReference type="EMBL" id="CAFBPU010000007">
    <property type="protein sequence ID" value="CAB5024981.1"/>
    <property type="molecule type" value="Genomic_DNA"/>
</dbReference>
<dbReference type="Gene3D" id="3.30.1490.300">
    <property type="match status" value="1"/>
</dbReference>